<dbReference type="EMBL" id="WUAV01000002">
    <property type="protein sequence ID" value="KAF1766792.1"/>
    <property type="molecule type" value="Genomic_DNA"/>
</dbReference>
<dbReference type="CTD" id="9803984"/>
<dbReference type="GeneID" id="9803984"/>
<dbReference type="Gene3D" id="1.10.10.10">
    <property type="entry name" value="Winged helix-like DNA-binding domain superfamily/Winged helix DNA-binding domain"/>
    <property type="match status" value="1"/>
</dbReference>
<reference evidence="2 3" key="1">
    <citation type="submission" date="2019-12" db="EMBL/GenBank/DDBJ databases">
        <title>Chromosome-level assembly of the Caenorhabditis remanei genome.</title>
        <authorList>
            <person name="Teterina A.A."/>
            <person name="Willis J.H."/>
            <person name="Phillips P.C."/>
        </authorList>
    </citation>
    <scope>NUCLEOTIDE SEQUENCE [LARGE SCALE GENOMIC DNA]</scope>
    <source>
        <strain evidence="2 3">PX506</strain>
        <tissue evidence="2">Whole organism</tissue>
    </source>
</reference>
<dbReference type="InterPro" id="IPR036388">
    <property type="entry name" value="WH-like_DNA-bd_sf"/>
</dbReference>
<feature type="region of interest" description="Disordered" evidence="1">
    <location>
        <begin position="70"/>
        <end position="100"/>
    </location>
</feature>
<sequence length="346" mass="40276">MTTVTLLFAVSHPFQPSTNTTEPDWVSSFVSPVTSEQMENVAIRQGPRAYDIPIFRKPLNFYYRISSPEPPKVSKVPTRLQKRTNSTASTASSSNRRSNDRPPFRVSIYCGMAFLNCPRDCITSNDVLNFVLHHFKFFRNVKEIHSTICKNLKDKTEKFVRVVNAGEQFGNMNTYTLKPGADPKTWLTTRDRYYMEHIDTRGKEFYDRIFIGDVGLPRQLFYSVIGRKFPNLAGPENSALFYHLVSMKMNPWNQKLLFREFKDTEHSGNEPKFIESQYLRYDGRSMREQKKWDSNGAGIPFYRDAKSFLDKIEKYYQLQKTCKARELDNWTTPSSDDVAKILEIII</sequence>
<dbReference type="Proteomes" id="UP000483820">
    <property type="component" value="Chromosome II"/>
</dbReference>
<proteinExistence type="predicted"/>
<comment type="caution">
    <text evidence="2">The sequence shown here is derived from an EMBL/GenBank/DDBJ whole genome shotgun (WGS) entry which is preliminary data.</text>
</comment>
<accession>A0A6A5HLP5</accession>
<dbReference type="AlphaFoldDB" id="A0A6A5HLP5"/>
<evidence type="ECO:0000256" key="1">
    <source>
        <dbReference type="SAM" id="MobiDB-lite"/>
    </source>
</evidence>
<organism evidence="2 3">
    <name type="scientific">Caenorhabditis remanei</name>
    <name type="common">Caenorhabditis vulgaris</name>
    <dbReference type="NCBI Taxonomy" id="31234"/>
    <lineage>
        <taxon>Eukaryota</taxon>
        <taxon>Metazoa</taxon>
        <taxon>Ecdysozoa</taxon>
        <taxon>Nematoda</taxon>
        <taxon>Chromadorea</taxon>
        <taxon>Rhabditida</taxon>
        <taxon>Rhabditina</taxon>
        <taxon>Rhabditomorpha</taxon>
        <taxon>Rhabditoidea</taxon>
        <taxon>Rhabditidae</taxon>
        <taxon>Peloderinae</taxon>
        <taxon>Caenorhabditis</taxon>
    </lineage>
</organism>
<feature type="compositionally biased region" description="Low complexity" evidence="1">
    <location>
        <begin position="73"/>
        <end position="96"/>
    </location>
</feature>
<dbReference type="KEGG" id="crq:GCK72_006750"/>
<evidence type="ECO:0008006" key="4">
    <source>
        <dbReference type="Google" id="ProtNLM"/>
    </source>
</evidence>
<dbReference type="RefSeq" id="XP_003110052.2">
    <property type="nucleotide sequence ID" value="XM_003110004.2"/>
</dbReference>
<evidence type="ECO:0000313" key="2">
    <source>
        <dbReference type="EMBL" id="KAF1766792.1"/>
    </source>
</evidence>
<name>A0A6A5HLP5_CAERE</name>
<protein>
    <recommendedName>
        <fullName evidence="4">Fork-head domain-containing protein</fullName>
    </recommendedName>
</protein>
<evidence type="ECO:0000313" key="3">
    <source>
        <dbReference type="Proteomes" id="UP000483820"/>
    </source>
</evidence>
<gene>
    <name evidence="2" type="ORF">GCK72_006750</name>
</gene>